<reference evidence="2 3" key="1">
    <citation type="submission" date="2017-03" db="EMBL/GenBank/DDBJ databases">
        <title>Lifting the veil on microbial sulfur biogeochemistry in mining wastewaters.</title>
        <authorList>
            <person name="Kantor R.S."/>
            <person name="Colenbrander Nelson T."/>
            <person name="Marshall S."/>
            <person name="Bennett D."/>
            <person name="Apte S."/>
            <person name="Camacho D."/>
            <person name="Thomas B.C."/>
            <person name="Warren L.A."/>
            <person name="Banfield J.F."/>
        </authorList>
    </citation>
    <scope>NUCLEOTIDE SEQUENCE [LARGE SCALE GENOMIC DNA]</scope>
    <source>
        <strain evidence="2">21-59-9</strain>
    </source>
</reference>
<feature type="transmembrane region" description="Helical" evidence="1">
    <location>
        <begin position="20"/>
        <end position="41"/>
    </location>
</feature>
<dbReference type="Proteomes" id="UP000216779">
    <property type="component" value="Unassembled WGS sequence"/>
</dbReference>
<feature type="transmembrane region" description="Helical" evidence="1">
    <location>
        <begin position="48"/>
        <end position="70"/>
    </location>
</feature>
<keyword evidence="1" id="KW-1133">Transmembrane helix</keyword>
<proteinExistence type="predicted"/>
<gene>
    <name evidence="2" type="ORF">B7Z70_03200</name>
</gene>
<comment type="caution">
    <text evidence="2">The sequence shown here is derived from an EMBL/GenBank/DDBJ whole genome shotgun (WGS) entry which is preliminary data.</text>
</comment>
<accession>A0A257T9M5</accession>
<name>A0A257T9M5_9PROT</name>
<organism evidence="2 3">
    <name type="scientific">Acidithiobacillus ferrivorans</name>
    <dbReference type="NCBI Taxonomy" id="160808"/>
    <lineage>
        <taxon>Bacteria</taxon>
        <taxon>Pseudomonadati</taxon>
        <taxon>Pseudomonadota</taxon>
        <taxon>Acidithiobacillia</taxon>
        <taxon>Acidithiobacillales</taxon>
        <taxon>Acidithiobacillaceae</taxon>
        <taxon>Acidithiobacillus</taxon>
    </lineage>
</organism>
<dbReference type="AlphaFoldDB" id="A0A257T9M5"/>
<dbReference type="EMBL" id="NCBC01000066">
    <property type="protein sequence ID" value="OYV82132.1"/>
    <property type="molecule type" value="Genomic_DNA"/>
</dbReference>
<evidence type="ECO:0000313" key="2">
    <source>
        <dbReference type="EMBL" id="OYV82132.1"/>
    </source>
</evidence>
<sequence length="128" mass="14207">MTEHMQDPLNHPEVQLANGRAYLASFIISMLLMTVGLWLAVTHITTPLGTVLMISFLAGVAVIIQGYFILHMDISHAQVWHTVAMVLFLPLFVVTIGLTAWMFLGLYQRTMIMPPAASSMAHMSPMSH</sequence>
<protein>
    <submittedName>
        <fullName evidence="2">Cytochrome O ubiquinol oxidase</fullName>
    </submittedName>
</protein>
<keyword evidence="1" id="KW-0812">Transmembrane</keyword>
<feature type="transmembrane region" description="Helical" evidence="1">
    <location>
        <begin position="82"/>
        <end position="104"/>
    </location>
</feature>
<evidence type="ECO:0000256" key="1">
    <source>
        <dbReference type="SAM" id="Phobius"/>
    </source>
</evidence>
<evidence type="ECO:0000313" key="3">
    <source>
        <dbReference type="Proteomes" id="UP000216779"/>
    </source>
</evidence>
<keyword evidence="1" id="KW-0472">Membrane</keyword>